<dbReference type="GO" id="GO:0000155">
    <property type="term" value="F:phosphorelay sensor kinase activity"/>
    <property type="evidence" value="ECO:0007669"/>
    <property type="project" value="InterPro"/>
</dbReference>
<keyword evidence="5 10" id="KW-0812">Transmembrane</keyword>
<dbReference type="Gene3D" id="6.10.340.10">
    <property type="match status" value="1"/>
</dbReference>
<dbReference type="InterPro" id="IPR003660">
    <property type="entry name" value="HAMP_dom"/>
</dbReference>
<keyword evidence="3" id="KW-0597">Phosphoprotein</keyword>
<dbReference type="Gene3D" id="3.30.565.10">
    <property type="entry name" value="Histidine kinase-like ATPase, C-terminal domain"/>
    <property type="match status" value="1"/>
</dbReference>
<feature type="domain" description="HAMP" evidence="11">
    <location>
        <begin position="304"/>
        <end position="356"/>
    </location>
</feature>
<evidence type="ECO:0000313" key="12">
    <source>
        <dbReference type="EMBL" id="KAA0967481.1"/>
    </source>
</evidence>
<evidence type="ECO:0000256" key="6">
    <source>
        <dbReference type="ARBA" id="ARBA00022777"/>
    </source>
</evidence>
<evidence type="ECO:0000256" key="9">
    <source>
        <dbReference type="SAM" id="Coils"/>
    </source>
</evidence>
<dbReference type="SUPFAM" id="SSF55874">
    <property type="entry name" value="ATPase domain of HSP90 chaperone/DNA topoisomerase II/histidine kinase"/>
    <property type="match status" value="1"/>
</dbReference>
<keyword evidence="8 10" id="KW-0472">Membrane</keyword>
<dbReference type="Pfam" id="PF02518">
    <property type="entry name" value="HATPase_c"/>
    <property type="match status" value="1"/>
</dbReference>
<keyword evidence="7 10" id="KW-1133">Transmembrane helix</keyword>
<comment type="caution">
    <text evidence="12">The sequence shown here is derived from an EMBL/GenBank/DDBJ whole genome shotgun (WGS) entry which is preliminary data.</text>
</comment>
<keyword evidence="4" id="KW-0808">Transferase</keyword>
<feature type="transmembrane region" description="Helical" evidence="10">
    <location>
        <begin position="281"/>
        <end position="303"/>
    </location>
</feature>
<dbReference type="InterPro" id="IPR036890">
    <property type="entry name" value="HATPase_C_sf"/>
</dbReference>
<organism evidence="12 13">
    <name type="scientific">Streptococcus cristatus</name>
    <dbReference type="NCBI Taxonomy" id="45634"/>
    <lineage>
        <taxon>Bacteria</taxon>
        <taxon>Bacillati</taxon>
        <taxon>Bacillota</taxon>
        <taxon>Bacilli</taxon>
        <taxon>Lactobacillales</taxon>
        <taxon>Streptococcaceae</taxon>
        <taxon>Streptococcus</taxon>
    </lineage>
</organism>
<protein>
    <submittedName>
        <fullName evidence="12">Sensor histidine kinase</fullName>
    </submittedName>
</protein>
<sequence>MKRYPLLIQLIVYIFLLVLLLLGVVGSLYYQTSSETIRQLTERTTRNSMEQSGQFIASYLQKLKRTTSTLSKEETIRKYAQNQESSETSVQSLMKTIIETDPDLVSAVLVTKDGRVVSTDSKISMQTSSDMMNEKWYQEAVHTRAMPVLIPARKESLALEKEKWVVSVTQEVVDEAGQNLGVLRLDIGYKSLKAYLDRLQLGKKGFSFIVNSQHEFVYHPKKSVYSSSQEMKAMQPYISVKDGYADQKQAFVYQIDIADSDWTLIGVASLEQLQMLQSQMLYSFVGMGILALLLCLTGIWFVLRLWIKPLQNLQAVILKIGAGDSNLRAEAKGSPELVDLAQQFNKMLDQIEQLMEAVKTEEQNVRRYELRALSAQINPHFLYNTLDTIVWMAEFNDSKRVVEVTQSLAQYFRLALNQGHEQISLRDEIDHVRQYLFIQKQRYGDKLQYEIEEDESIADYKLPKLVLQPLVENAIYHGIKEIDRQGMIRVTSEVEEGQLRLSIYDNGRGFDVNASIDATLLRLGGVGLKNVDQRLRLQFGDDYHMEIQSEPDKFTQVCLYLPLDSDNQVR</sequence>
<comment type="subcellular location">
    <subcellularLocation>
        <location evidence="1">Cell membrane</location>
        <topology evidence="1">Multi-pass membrane protein</topology>
    </subcellularLocation>
</comment>
<dbReference type="AlphaFoldDB" id="A0A5B0DNV0"/>
<evidence type="ECO:0000256" key="10">
    <source>
        <dbReference type="SAM" id="Phobius"/>
    </source>
</evidence>
<dbReference type="InterPro" id="IPR051552">
    <property type="entry name" value="HptR"/>
</dbReference>
<gene>
    <name evidence="12" type="ORF">FXF62_02085</name>
</gene>
<dbReference type="Pfam" id="PF00672">
    <property type="entry name" value="HAMP"/>
    <property type="match status" value="1"/>
</dbReference>
<reference evidence="12 13" key="1">
    <citation type="submission" date="2019-08" db="EMBL/GenBank/DDBJ databases">
        <title>Genome sequence and analysis of Streptococcus cristatus strain S22 isolated from throat swab of children scarlet fever in Hangzhou, China.</title>
        <authorList>
            <person name="Huang Y."/>
            <person name="Xie L."/>
        </authorList>
    </citation>
    <scope>NUCLEOTIDE SEQUENCE [LARGE SCALE GENOMIC DNA]</scope>
    <source>
        <strain evidence="12 13">S22</strain>
    </source>
</reference>
<dbReference type="Pfam" id="PF02743">
    <property type="entry name" value="dCache_1"/>
    <property type="match status" value="1"/>
</dbReference>
<evidence type="ECO:0000256" key="4">
    <source>
        <dbReference type="ARBA" id="ARBA00022679"/>
    </source>
</evidence>
<evidence type="ECO:0000256" key="5">
    <source>
        <dbReference type="ARBA" id="ARBA00022692"/>
    </source>
</evidence>
<dbReference type="GO" id="GO:0005886">
    <property type="term" value="C:plasma membrane"/>
    <property type="evidence" value="ECO:0007669"/>
    <property type="project" value="UniProtKB-SubCell"/>
</dbReference>
<feature type="coiled-coil region" evidence="9">
    <location>
        <begin position="337"/>
        <end position="371"/>
    </location>
</feature>
<dbReference type="InterPro" id="IPR003594">
    <property type="entry name" value="HATPase_dom"/>
</dbReference>
<evidence type="ECO:0000313" key="13">
    <source>
        <dbReference type="Proteomes" id="UP000323039"/>
    </source>
</evidence>
<proteinExistence type="predicted"/>
<evidence type="ECO:0000256" key="3">
    <source>
        <dbReference type="ARBA" id="ARBA00022553"/>
    </source>
</evidence>
<dbReference type="Gene3D" id="3.30.450.20">
    <property type="entry name" value="PAS domain"/>
    <property type="match status" value="2"/>
</dbReference>
<dbReference type="PROSITE" id="PS50885">
    <property type="entry name" value="HAMP"/>
    <property type="match status" value="1"/>
</dbReference>
<dbReference type="InterPro" id="IPR010559">
    <property type="entry name" value="Sig_transdc_His_kin_internal"/>
</dbReference>
<dbReference type="PANTHER" id="PTHR42713:SF2">
    <property type="entry name" value="TWO-COMPONENT SENSOR KINASE YESM"/>
    <property type="match status" value="1"/>
</dbReference>
<dbReference type="CDD" id="cd06225">
    <property type="entry name" value="HAMP"/>
    <property type="match status" value="1"/>
</dbReference>
<keyword evidence="2" id="KW-1003">Cell membrane</keyword>
<evidence type="ECO:0000259" key="11">
    <source>
        <dbReference type="PROSITE" id="PS50885"/>
    </source>
</evidence>
<dbReference type="SMART" id="SM00387">
    <property type="entry name" value="HATPase_c"/>
    <property type="match status" value="1"/>
</dbReference>
<dbReference type="Proteomes" id="UP000323039">
    <property type="component" value="Unassembled WGS sequence"/>
</dbReference>
<keyword evidence="9" id="KW-0175">Coiled coil</keyword>
<dbReference type="SUPFAM" id="SSF158472">
    <property type="entry name" value="HAMP domain-like"/>
    <property type="match status" value="1"/>
</dbReference>
<accession>A0A5B0DNV0</accession>
<evidence type="ECO:0000256" key="2">
    <source>
        <dbReference type="ARBA" id="ARBA00022475"/>
    </source>
</evidence>
<name>A0A5B0DNV0_STRCR</name>
<evidence type="ECO:0000256" key="7">
    <source>
        <dbReference type="ARBA" id="ARBA00022989"/>
    </source>
</evidence>
<dbReference type="SMART" id="SM00304">
    <property type="entry name" value="HAMP"/>
    <property type="match status" value="1"/>
</dbReference>
<dbReference type="Pfam" id="PF06580">
    <property type="entry name" value="His_kinase"/>
    <property type="match status" value="1"/>
</dbReference>
<dbReference type="InterPro" id="IPR033479">
    <property type="entry name" value="dCache_1"/>
</dbReference>
<feature type="transmembrane region" description="Helical" evidence="10">
    <location>
        <begin position="6"/>
        <end position="30"/>
    </location>
</feature>
<dbReference type="EMBL" id="VSJJ01000001">
    <property type="protein sequence ID" value="KAA0967481.1"/>
    <property type="molecule type" value="Genomic_DNA"/>
</dbReference>
<dbReference type="PANTHER" id="PTHR42713">
    <property type="entry name" value="HISTIDINE KINASE-RELATED"/>
    <property type="match status" value="1"/>
</dbReference>
<dbReference type="CDD" id="cd18773">
    <property type="entry name" value="PDC1_HK_sensor"/>
    <property type="match status" value="1"/>
</dbReference>
<evidence type="ECO:0000256" key="8">
    <source>
        <dbReference type="ARBA" id="ARBA00023136"/>
    </source>
</evidence>
<dbReference type="RefSeq" id="WP_149517470.1">
    <property type="nucleotide sequence ID" value="NZ_VSJJ01000001.1"/>
</dbReference>
<evidence type="ECO:0000256" key="1">
    <source>
        <dbReference type="ARBA" id="ARBA00004651"/>
    </source>
</evidence>
<keyword evidence="6 12" id="KW-0418">Kinase</keyword>